<feature type="region of interest" description="Disordered" evidence="7">
    <location>
        <begin position="1"/>
        <end position="49"/>
    </location>
</feature>
<evidence type="ECO:0000313" key="9">
    <source>
        <dbReference type="Proteomes" id="UP001295444"/>
    </source>
</evidence>
<feature type="region of interest" description="Disordered" evidence="7">
    <location>
        <begin position="114"/>
        <end position="146"/>
    </location>
</feature>
<evidence type="ECO:0000313" key="8">
    <source>
        <dbReference type="EMBL" id="CAH2295364.1"/>
    </source>
</evidence>
<dbReference type="PANTHER" id="PTHR14482">
    <property type="entry name" value="CHROMOSOME 12 ORF 43 HOMOLOG"/>
    <property type="match status" value="1"/>
</dbReference>
<accession>A0AAD1SA08</accession>
<evidence type="ECO:0000256" key="1">
    <source>
        <dbReference type="ARBA" id="ARBA00004259"/>
    </source>
</evidence>
<sequence length="316" mass="34914">MAAPSSRAPDSDSDSGSEDLQRFREAAWEPPGIKPVQRQEKAVPSAAPSLRVQADCHEHDGNELQTTPEFRSHIAKKLTAILDSCIKVIPAISTLQTEPITDTEDSGFRLFCTSIPGDTGTPKPTTTIKRKLASSSSEDSEEEEQRCREAAVSGIDILQNSALQSIHIANSNETCDGPKKKKKRKKKKKKDIVEDVLQTKRESSGLNAKKKKDIEDEKGDILQTNTELNGFKVENKKKKKEDKVGDVLQTECVGLIVKKTKKRDIVEDGDLLQTESNAKYVKKKNKKKDIVENEQSLAGDTSRAQKKSNGLCGKMK</sequence>
<keyword evidence="4" id="KW-0217">Developmental protein</keyword>
<dbReference type="GO" id="GO:0016055">
    <property type="term" value="P:Wnt signaling pathway"/>
    <property type="evidence" value="ECO:0007669"/>
    <property type="project" value="UniProtKB-KW"/>
</dbReference>
<keyword evidence="6" id="KW-0539">Nucleus</keyword>
<dbReference type="Pfam" id="PF23999">
    <property type="entry name" value="CUSTOS"/>
    <property type="match status" value="1"/>
</dbReference>
<feature type="region of interest" description="Disordered" evidence="7">
    <location>
        <begin position="282"/>
        <end position="316"/>
    </location>
</feature>
<comment type="similarity">
    <text evidence="2">Belongs to the CUSTOS family.</text>
</comment>
<feature type="compositionally biased region" description="Low complexity" evidence="7">
    <location>
        <begin position="115"/>
        <end position="127"/>
    </location>
</feature>
<evidence type="ECO:0000256" key="3">
    <source>
        <dbReference type="ARBA" id="ARBA00013465"/>
    </source>
</evidence>
<evidence type="ECO:0000256" key="5">
    <source>
        <dbReference type="ARBA" id="ARBA00022687"/>
    </source>
</evidence>
<dbReference type="GO" id="GO:0030178">
    <property type="term" value="P:negative regulation of Wnt signaling pathway"/>
    <property type="evidence" value="ECO:0007669"/>
    <property type="project" value="TreeGrafter"/>
</dbReference>
<organism evidence="8 9">
    <name type="scientific">Pelobates cultripes</name>
    <name type="common">Western spadefoot toad</name>
    <dbReference type="NCBI Taxonomy" id="61616"/>
    <lineage>
        <taxon>Eukaryota</taxon>
        <taxon>Metazoa</taxon>
        <taxon>Chordata</taxon>
        <taxon>Craniata</taxon>
        <taxon>Vertebrata</taxon>
        <taxon>Euteleostomi</taxon>
        <taxon>Amphibia</taxon>
        <taxon>Batrachia</taxon>
        <taxon>Anura</taxon>
        <taxon>Pelobatoidea</taxon>
        <taxon>Pelobatidae</taxon>
        <taxon>Pelobates</taxon>
    </lineage>
</organism>
<evidence type="ECO:0000256" key="6">
    <source>
        <dbReference type="ARBA" id="ARBA00023242"/>
    </source>
</evidence>
<protein>
    <recommendedName>
        <fullName evidence="3">Protein CUSTOS</fullName>
    </recommendedName>
</protein>
<dbReference type="InterPro" id="IPR026694">
    <property type="entry name" value="CUSTOS"/>
</dbReference>
<dbReference type="Proteomes" id="UP001295444">
    <property type="component" value="Chromosome 05"/>
</dbReference>
<dbReference type="AlphaFoldDB" id="A0AAD1SA08"/>
<dbReference type="PANTHER" id="PTHR14482:SF0">
    <property type="entry name" value="PROTEIN CUSTOS"/>
    <property type="match status" value="1"/>
</dbReference>
<evidence type="ECO:0000256" key="7">
    <source>
        <dbReference type="SAM" id="MobiDB-lite"/>
    </source>
</evidence>
<proteinExistence type="inferred from homology"/>
<dbReference type="GO" id="GO:0060061">
    <property type="term" value="P:Spemann organizer formation"/>
    <property type="evidence" value="ECO:0007669"/>
    <property type="project" value="TreeGrafter"/>
</dbReference>
<gene>
    <name evidence="8" type="ORF">PECUL_23A006627</name>
</gene>
<evidence type="ECO:0000256" key="2">
    <source>
        <dbReference type="ARBA" id="ARBA00008632"/>
    </source>
</evidence>
<feature type="region of interest" description="Disordered" evidence="7">
    <location>
        <begin position="169"/>
        <end position="193"/>
    </location>
</feature>
<comment type="subcellular location">
    <subcellularLocation>
        <location evidence="1">Nucleus envelope</location>
    </subcellularLocation>
</comment>
<dbReference type="EMBL" id="OW240916">
    <property type="protein sequence ID" value="CAH2295364.1"/>
    <property type="molecule type" value="Genomic_DNA"/>
</dbReference>
<dbReference type="GO" id="GO:0005635">
    <property type="term" value="C:nuclear envelope"/>
    <property type="evidence" value="ECO:0007669"/>
    <property type="project" value="UniProtKB-SubCell"/>
</dbReference>
<evidence type="ECO:0000256" key="4">
    <source>
        <dbReference type="ARBA" id="ARBA00022473"/>
    </source>
</evidence>
<keyword evidence="9" id="KW-1185">Reference proteome</keyword>
<reference evidence="8" key="1">
    <citation type="submission" date="2022-03" db="EMBL/GenBank/DDBJ databases">
        <authorList>
            <person name="Alioto T."/>
            <person name="Alioto T."/>
            <person name="Gomez Garrido J."/>
        </authorList>
    </citation>
    <scope>NUCLEOTIDE SEQUENCE</scope>
</reference>
<name>A0AAD1SA08_PELCU</name>
<feature type="compositionally biased region" description="Basic residues" evidence="7">
    <location>
        <begin position="179"/>
        <end position="190"/>
    </location>
</feature>
<keyword evidence="5" id="KW-0879">Wnt signaling pathway</keyword>